<evidence type="ECO:0000313" key="1">
    <source>
        <dbReference type="EMBL" id="GLB49644.1"/>
    </source>
</evidence>
<accession>A0ABQ5MJS5</accession>
<dbReference type="RefSeq" id="WP_281765270.1">
    <property type="nucleotide sequence ID" value="NZ_BRVO01000002.1"/>
</dbReference>
<reference evidence="1" key="1">
    <citation type="submission" date="2022-07" db="EMBL/GenBank/DDBJ databases">
        <title>Taxonomy of Novel Oxalotrophic and Methylotrophic Bacteria.</title>
        <authorList>
            <person name="Sahin N."/>
            <person name="Tani A."/>
        </authorList>
    </citation>
    <scope>NUCLEOTIDE SEQUENCE</scope>
    <source>
        <strain evidence="1">Y10</strain>
    </source>
</reference>
<dbReference type="EMBL" id="BRVO01000002">
    <property type="protein sequence ID" value="GLB49644.1"/>
    <property type="molecule type" value="Genomic_DNA"/>
</dbReference>
<name>A0ABQ5MJS5_9FLAO</name>
<sequence>MITIPNELFEFLEELKENNNREWFADNKKRFKDLEKKVKLFNEEVLANLKTHDEVDSLKMFRIYRDVRFSKNKAPYKINLGCSFHRIKPRLRGGYYVHLEPNNSFLACGFWAPEKDDLMRIRKELEMDAEEFKEVINLDEIKNVWGAIEGEELKTAPKGFDKTHADIALIRKKQYVFTKKLTNKEVVSNNFLHLVSDSFKAIRPFFDLMSDILTTDLNGESILSDS</sequence>
<dbReference type="Pfam" id="PF09365">
    <property type="entry name" value="DUF2461"/>
    <property type="match status" value="1"/>
</dbReference>
<evidence type="ECO:0000313" key="2">
    <source>
        <dbReference type="Proteomes" id="UP001143543"/>
    </source>
</evidence>
<dbReference type="InterPro" id="IPR012808">
    <property type="entry name" value="CHP02453"/>
</dbReference>
<comment type="caution">
    <text evidence="1">The sequence shown here is derived from an EMBL/GenBank/DDBJ whole genome shotgun (WGS) entry which is preliminary data.</text>
</comment>
<gene>
    <name evidence="1" type="ORF">Y10_20120</name>
</gene>
<dbReference type="NCBIfam" id="TIGR02453">
    <property type="entry name" value="TIGR02453 family protein"/>
    <property type="match status" value="1"/>
</dbReference>
<keyword evidence="2" id="KW-1185">Reference proteome</keyword>
<dbReference type="InterPro" id="IPR015996">
    <property type="entry name" value="UCP028451"/>
</dbReference>
<organism evidence="1 2">
    <name type="scientific">Neptunitalea lumnitzerae</name>
    <dbReference type="NCBI Taxonomy" id="2965509"/>
    <lineage>
        <taxon>Bacteria</taxon>
        <taxon>Pseudomonadati</taxon>
        <taxon>Bacteroidota</taxon>
        <taxon>Flavobacteriia</taxon>
        <taxon>Flavobacteriales</taxon>
        <taxon>Flavobacteriaceae</taxon>
        <taxon>Neptunitalea</taxon>
    </lineage>
</organism>
<proteinExistence type="predicted"/>
<protein>
    <submittedName>
        <fullName evidence="1">TIGR02453 family protein</fullName>
    </submittedName>
</protein>
<dbReference type="PIRSF" id="PIRSF028451">
    <property type="entry name" value="UCP028451"/>
    <property type="match status" value="1"/>
</dbReference>
<dbReference type="PANTHER" id="PTHR36452:SF1">
    <property type="entry name" value="DUF2461 DOMAIN-CONTAINING PROTEIN"/>
    <property type="match status" value="1"/>
</dbReference>
<dbReference type="Proteomes" id="UP001143543">
    <property type="component" value="Unassembled WGS sequence"/>
</dbReference>
<dbReference type="PANTHER" id="PTHR36452">
    <property type="entry name" value="CHROMOSOME 12, WHOLE GENOME SHOTGUN SEQUENCE"/>
    <property type="match status" value="1"/>
</dbReference>